<dbReference type="Pfam" id="PF01161">
    <property type="entry name" value="PBP"/>
    <property type="match status" value="1"/>
</dbReference>
<dbReference type="CDD" id="cd00866">
    <property type="entry name" value="PEBP_euk"/>
    <property type="match status" value="1"/>
</dbReference>
<dbReference type="InterPro" id="IPR036610">
    <property type="entry name" value="PEBP-like_sf"/>
</dbReference>
<sequence>MLSVVRRVAARALPRRLAYTSSYRMNSSSSWQPALKPGTLPVYDEALAYIEADTAALREKIEAAKQAGEANEDYLDALEIVSEINRPSVRAQFVQGDYDMSQPVFRHLREQAWRQGGALNRLAERIQLMHVLPDVMPSITPTVDLEVLFGEGAGIGDHGGSGGSVHPGVFLEPASTQEAPIIRATAFHKDTRKYTIMLVDPDVPCEDNQSFTTYVHWLVTDVPLSLRENTIPAGHAHKLTYVPPHPQRGTPYHRYTTLLFEQQPDIPVSDVAREGVQVQAFAEQNGLTLRGIHFWRAQWSEKSQAVISQIYKDVLQVPEPRFRRIPRQDRFKDELGRRHSKYYEL</sequence>
<dbReference type="PANTHER" id="PTHR11362">
    <property type="entry name" value="PHOSPHATIDYLETHANOLAMINE-BINDING PROTEIN"/>
    <property type="match status" value="1"/>
</dbReference>
<proteinExistence type="predicted"/>
<dbReference type="InterPro" id="IPR008914">
    <property type="entry name" value="PEBP"/>
</dbReference>
<name>A0AAF0EMD7_9BASI</name>
<dbReference type="Gene3D" id="3.90.280.10">
    <property type="entry name" value="PEBP-like"/>
    <property type="match status" value="1"/>
</dbReference>
<dbReference type="Proteomes" id="UP001213623">
    <property type="component" value="Chromosome 4"/>
</dbReference>
<accession>A0AAF0EMD7</accession>
<keyword evidence="2" id="KW-1185">Reference proteome</keyword>
<dbReference type="PANTHER" id="PTHR11362:SF82">
    <property type="entry name" value="PHOSPHATIDYLETHANOLAMINE-BINDING PROTEIN 4"/>
    <property type="match status" value="1"/>
</dbReference>
<evidence type="ECO:0000313" key="1">
    <source>
        <dbReference type="EMBL" id="WFD27491.1"/>
    </source>
</evidence>
<evidence type="ECO:0000313" key="2">
    <source>
        <dbReference type="Proteomes" id="UP001213623"/>
    </source>
</evidence>
<dbReference type="EMBL" id="CP119895">
    <property type="protein sequence ID" value="WFD27491.1"/>
    <property type="molecule type" value="Genomic_DNA"/>
</dbReference>
<reference evidence="1" key="1">
    <citation type="submission" date="2023-03" db="EMBL/GenBank/DDBJ databases">
        <title>Mating type loci evolution in Malassezia.</title>
        <authorList>
            <person name="Coelho M.A."/>
        </authorList>
    </citation>
    <scope>NUCLEOTIDE SEQUENCE</scope>
    <source>
        <strain evidence="1">CBS 9557</strain>
    </source>
</reference>
<dbReference type="InterPro" id="IPR035810">
    <property type="entry name" value="PEBP_euk"/>
</dbReference>
<protein>
    <submittedName>
        <fullName evidence="1">Mitochondrial 54S ribosomal protein YmL35</fullName>
    </submittedName>
</protein>
<gene>
    <name evidence="1" type="primary">MRPL35</name>
    <name evidence="1" type="ORF">MNAN1_002488</name>
</gene>
<dbReference type="Gene3D" id="1.20.58.1180">
    <property type="match status" value="1"/>
</dbReference>
<dbReference type="AlphaFoldDB" id="A0AAF0EMD7"/>
<dbReference type="SUPFAM" id="SSF49777">
    <property type="entry name" value="PEBP-like"/>
    <property type="match status" value="1"/>
</dbReference>
<keyword evidence="1" id="KW-0689">Ribosomal protein</keyword>
<dbReference type="GO" id="GO:0005840">
    <property type="term" value="C:ribosome"/>
    <property type="evidence" value="ECO:0007669"/>
    <property type="project" value="UniProtKB-KW"/>
</dbReference>
<keyword evidence="1" id="KW-0687">Ribonucleoprotein</keyword>
<organism evidence="1 2">
    <name type="scientific">Malassezia nana</name>
    <dbReference type="NCBI Taxonomy" id="180528"/>
    <lineage>
        <taxon>Eukaryota</taxon>
        <taxon>Fungi</taxon>
        <taxon>Dikarya</taxon>
        <taxon>Basidiomycota</taxon>
        <taxon>Ustilaginomycotina</taxon>
        <taxon>Malasseziomycetes</taxon>
        <taxon>Malasseziales</taxon>
        <taxon>Malasseziaceae</taxon>
        <taxon>Malassezia</taxon>
    </lineage>
</organism>